<dbReference type="Pfam" id="PF03466">
    <property type="entry name" value="LysR_substrate"/>
    <property type="match status" value="1"/>
</dbReference>
<dbReference type="InterPro" id="IPR036390">
    <property type="entry name" value="WH_DNA-bd_sf"/>
</dbReference>
<protein>
    <submittedName>
        <fullName evidence="6">Transcriptional regulator</fullName>
    </submittedName>
</protein>
<dbReference type="Pfam" id="PF00126">
    <property type="entry name" value="HTH_1"/>
    <property type="match status" value="1"/>
</dbReference>
<comment type="caution">
    <text evidence="6">The sequence shown here is derived from an EMBL/GenBank/DDBJ whole genome shotgun (WGS) entry which is preliminary data.</text>
</comment>
<organism evidence="6 7">
    <name type="scientific">Jeongeupia chitinilytica</name>
    <dbReference type="NCBI Taxonomy" id="1041641"/>
    <lineage>
        <taxon>Bacteria</taxon>
        <taxon>Pseudomonadati</taxon>
        <taxon>Pseudomonadota</taxon>
        <taxon>Betaproteobacteria</taxon>
        <taxon>Neisseriales</taxon>
        <taxon>Chitinibacteraceae</taxon>
        <taxon>Jeongeupia</taxon>
    </lineage>
</organism>
<dbReference type="InterPro" id="IPR036388">
    <property type="entry name" value="WH-like_DNA-bd_sf"/>
</dbReference>
<evidence type="ECO:0000256" key="2">
    <source>
        <dbReference type="ARBA" id="ARBA00023015"/>
    </source>
</evidence>
<dbReference type="PROSITE" id="PS50931">
    <property type="entry name" value="HTH_LYSR"/>
    <property type="match status" value="1"/>
</dbReference>
<sequence>MHLDLVDLKLLLAIEELGSLSKAAATFPIAVSAASNRLRNFESRCALRLFVRSSEGMQATPAGQLVLDRARQVLIETAKLNDTLDDLAGQRRVSLRLAATTVANSTFLPAALGPFLADYPEVDLQLVERKSSEILQAVQDGESDLGVFDGNLPTNALMSLPFRQDRLVLLVSQAHPLADTGHVRLIDALDYPFVCLPPDRSMQRFIEEMAIRNAKPLRIRVRAPSFGTIAQLVAQQVGIAMLPEAAASRFVRELPTRIVSLGDTWASRELRICLRNRDELSVHAQQLLTYLMRPQPD</sequence>
<dbReference type="InterPro" id="IPR005119">
    <property type="entry name" value="LysR_subst-bd"/>
</dbReference>
<dbReference type="Proteomes" id="UP000604737">
    <property type="component" value="Unassembled WGS sequence"/>
</dbReference>
<evidence type="ECO:0000256" key="1">
    <source>
        <dbReference type="ARBA" id="ARBA00009437"/>
    </source>
</evidence>
<keyword evidence="4" id="KW-0804">Transcription</keyword>
<dbReference type="PANTHER" id="PTHR30419:SF2">
    <property type="entry name" value="LYSR FAMILY TRANSCRIPTIONAL REGULATOR"/>
    <property type="match status" value="1"/>
</dbReference>
<gene>
    <name evidence="6" type="ORF">GCM10007350_08000</name>
</gene>
<evidence type="ECO:0000256" key="4">
    <source>
        <dbReference type="ARBA" id="ARBA00023163"/>
    </source>
</evidence>
<feature type="domain" description="HTH lysR-type" evidence="5">
    <location>
        <begin position="3"/>
        <end position="60"/>
    </location>
</feature>
<evidence type="ECO:0000313" key="6">
    <source>
        <dbReference type="EMBL" id="GHD58311.1"/>
    </source>
</evidence>
<keyword evidence="2" id="KW-0805">Transcription regulation</keyword>
<dbReference type="PANTHER" id="PTHR30419">
    <property type="entry name" value="HTH-TYPE TRANSCRIPTIONAL REGULATOR YBHD"/>
    <property type="match status" value="1"/>
</dbReference>
<dbReference type="Gene3D" id="3.40.190.290">
    <property type="match status" value="1"/>
</dbReference>
<dbReference type="SUPFAM" id="SSF46785">
    <property type="entry name" value="Winged helix' DNA-binding domain"/>
    <property type="match status" value="1"/>
</dbReference>
<evidence type="ECO:0000313" key="7">
    <source>
        <dbReference type="Proteomes" id="UP000604737"/>
    </source>
</evidence>
<dbReference type="RefSeq" id="WP_189458871.1">
    <property type="nucleotide sequence ID" value="NZ_BMYO01000002.1"/>
</dbReference>
<dbReference type="CDD" id="cd08421">
    <property type="entry name" value="PBP2_LTTR_like_1"/>
    <property type="match status" value="1"/>
</dbReference>
<comment type="similarity">
    <text evidence="1">Belongs to the LysR transcriptional regulatory family.</text>
</comment>
<accession>A0ABQ3GXD5</accession>
<keyword evidence="7" id="KW-1185">Reference proteome</keyword>
<evidence type="ECO:0000259" key="5">
    <source>
        <dbReference type="PROSITE" id="PS50931"/>
    </source>
</evidence>
<dbReference type="InterPro" id="IPR000847">
    <property type="entry name" value="LysR_HTH_N"/>
</dbReference>
<name>A0ABQ3GXD5_9NEIS</name>
<proteinExistence type="inferred from homology"/>
<evidence type="ECO:0000256" key="3">
    <source>
        <dbReference type="ARBA" id="ARBA00023125"/>
    </source>
</evidence>
<keyword evidence="3" id="KW-0238">DNA-binding</keyword>
<reference evidence="7" key="1">
    <citation type="journal article" date="2019" name="Int. J. Syst. Evol. Microbiol.">
        <title>The Global Catalogue of Microorganisms (GCM) 10K type strain sequencing project: providing services to taxonomists for standard genome sequencing and annotation.</title>
        <authorList>
            <consortium name="The Broad Institute Genomics Platform"/>
            <consortium name="The Broad Institute Genome Sequencing Center for Infectious Disease"/>
            <person name="Wu L."/>
            <person name="Ma J."/>
        </authorList>
    </citation>
    <scope>NUCLEOTIDE SEQUENCE [LARGE SCALE GENOMIC DNA]</scope>
    <source>
        <strain evidence="7">KCTC 23701</strain>
    </source>
</reference>
<dbReference type="EMBL" id="BMYO01000002">
    <property type="protein sequence ID" value="GHD58311.1"/>
    <property type="molecule type" value="Genomic_DNA"/>
</dbReference>
<dbReference type="Gene3D" id="1.10.10.10">
    <property type="entry name" value="Winged helix-like DNA-binding domain superfamily/Winged helix DNA-binding domain"/>
    <property type="match status" value="1"/>
</dbReference>
<dbReference type="SUPFAM" id="SSF53850">
    <property type="entry name" value="Periplasmic binding protein-like II"/>
    <property type="match status" value="1"/>
</dbReference>
<dbReference type="InterPro" id="IPR050950">
    <property type="entry name" value="HTH-type_LysR_regulators"/>
</dbReference>